<protein>
    <submittedName>
        <fullName evidence="1">Uncharacterized protein</fullName>
    </submittedName>
</protein>
<gene>
    <name evidence="1" type="ORF">LR48_Vigan10g132600</name>
</gene>
<accession>A0A0L9VL37</accession>
<proteinExistence type="predicted"/>
<evidence type="ECO:0000313" key="1">
    <source>
        <dbReference type="EMBL" id="KOM55434.1"/>
    </source>
</evidence>
<dbReference type="Proteomes" id="UP000053144">
    <property type="component" value="Chromosome 10"/>
</dbReference>
<evidence type="ECO:0000313" key="2">
    <source>
        <dbReference type="Proteomes" id="UP000053144"/>
    </source>
</evidence>
<organism evidence="1 2">
    <name type="scientific">Phaseolus angularis</name>
    <name type="common">Azuki bean</name>
    <name type="synonym">Vigna angularis</name>
    <dbReference type="NCBI Taxonomy" id="3914"/>
    <lineage>
        <taxon>Eukaryota</taxon>
        <taxon>Viridiplantae</taxon>
        <taxon>Streptophyta</taxon>
        <taxon>Embryophyta</taxon>
        <taxon>Tracheophyta</taxon>
        <taxon>Spermatophyta</taxon>
        <taxon>Magnoliopsida</taxon>
        <taxon>eudicotyledons</taxon>
        <taxon>Gunneridae</taxon>
        <taxon>Pentapetalae</taxon>
        <taxon>rosids</taxon>
        <taxon>fabids</taxon>
        <taxon>Fabales</taxon>
        <taxon>Fabaceae</taxon>
        <taxon>Papilionoideae</taxon>
        <taxon>50 kb inversion clade</taxon>
        <taxon>NPAAA clade</taxon>
        <taxon>indigoferoid/millettioid clade</taxon>
        <taxon>Phaseoleae</taxon>
        <taxon>Vigna</taxon>
    </lineage>
</organism>
<dbReference type="AlphaFoldDB" id="A0A0L9VL37"/>
<sequence>MGARHVAALFLPQLGFQIWGKGLPLRSHFRCCGFSAFAVCRCASTEEIKFCYVVRLRMKIRDEGLAAMMLVDGVQGGIAIAIAGAMKNSQFGGDFRGGGKVSREEEDGVVRETLCRDSHGDAKKMTEVANDDVRRRRSGGAVDGGGLTCIRDD</sequence>
<dbReference type="Gramene" id="KOM55434">
    <property type="protein sequence ID" value="KOM55434"/>
    <property type="gene ID" value="LR48_Vigan10g132600"/>
</dbReference>
<name>A0A0L9VL37_PHAAN</name>
<reference evidence="2" key="1">
    <citation type="journal article" date="2015" name="Proc. Natl. Acad. Sci. U.S.A.">
        <title>Genome sequencing of adzuki bean (Vigna angularis) provides insight into high starch and low fat accumulation and domestication.</title>
        <authorList>
            <person name="Yang K."/>
            <person name="Tian Z."/>
            <person name="Chen C."/>
            <person name="Luo L."/>
            <person name="Zhao B."/>
            <person name="Wang Z."/>
            <person name="Yu L."/>
            <person name="Li Y."/>
            <person name="Sun Y."/>
            <person name="Li W."/>
            <person name="Chen Y."/>
            <person name="Li Y."/>
            <person name="Zhang Y."/>
            <person name="Ai D."/>
            <person name="Zhao J."/>
            <person name="Shang C."/>
            <person name="Ma Y."/>
            <person name="Wu B."/>
            <person name="Wang M."/>
            <person name="Gao L."/>
            <person name="Sun D."/>
            <person name="Zhang P."/>
            <person name="Guo F."/>
            <person name="Wang W."/>
            <person name="Li Y."/>
            <person name="Wang J."/>
            <person name="Varshney R.K."/>
            <person name="Wang J."/>
            <person name="Ling H.Q."/>
            <person name="Wan P."/>
        </authorList>
    </citation>
    <scope>NUCLEOTIDE SEQUENCE</scope>
    <source>
        <strain evidence="2">cv. Jingnong 6</strain>
    </source>
</reference>
<dbReference type="EMBL" id="CM003380">
    <property type="protein sequence ID" value="KOM55434.1"/>
    <property type="molecule type" value="Genomic_DNA"/>
</dbReference>